<gene>
    <name evidence="6" type="ORF">C1H70_06870</name>
</gene>
<evidence type="ECO:0000313" key="6">
    <source>
        <dbReference type="EMBL" id="PMR80785.1"/>
    </source>
</evidence>
<dbReference type="AlphaFoldDB" id="A0A2N7UK40"/>
<reference evidence="6 7" key="1">
    <citation type="submission" date="2018-01" db="EMBL/GenBank/DDBJ databases">
        <title>Halomonas endophytica sp. nov., isolated from storage liquid in the stems of Populus euphratica.</title>
        <authorList>
            <person name="Chen C."/>
        </authorList>
    </citation>
    <scope>NUCLEOTIDE SEQUENCE [LARGE SCALE GENOMIC DNA]</scope>
    <source>
        <strain evidence="6 7">BZ-SZ-XJ27</strain>
    </source>
</reference>
<dbReference type="Pfam" id="PF10627">
    <property type="entry name" value="CsgE"/>
    <property type="match status" value="1"/>
</dbReference>
<evidence type="ECO:0000256" key="5">
    <source>
        <dbReference type="SAM" id="SignalP"/>
    </source>
</evidence>
<dbReference type="OrthoDB" id="6869495at2"/>
<keyword evidence="3 5" id="KW-0732">Signal</keyword>
<dbReference type="RefSeq" id="WP_102587779.1">
    <property type="nucleotide sequence ID" value="NZ_BNAE01000002.1"/>
</dbReference>
<dbReference type="InterPro" id="IPR018900">
    <property type="entry name" value="Curli_CsgE"/>
</dbReference>
<proteinExistence type="predicted"/>
<evidence type="ECO:0000256" key="2">
    <source>
        <dbReference type="ARBA" id="ARBA00014024"/>
    </source>
</evidence>
<feature type="region of interest" description="Disordered" evidence="4">
    <location>
        <begin position="37"/>
        <end position="65"/>
    </location>
</feature>
<sequence>MPFQARPLSRIPQWLILASLLALAHPGMAQQNVMEAEAASPLAGQQDVMPEPGATDGPSAQKEPDIEINDADPQQALERQFQLDRPELSGLIVDRTMTMAGKTFYRTFSQLGMQDPILNRVVLTIHERPDPRWGSQVWITERNSVLFRSQLSPRINEADENARAALEAVQERVLSSRVSAALQSNKDLAEEEL</sequence>
<evidence type="ECO:0000256" key="3">
    <source>
        <dbReference type="ARBA" id="ARBA00022729"/>
    </source>
</evidence>
<comment type="function">
    <text evidence="1">May be involved in the biogenesis of curli organelles.</text>
</comment>
<accession>A0A2N7UK40</accession>
<dbReference type="Proteomes" id="UP000235547">
    <property type="component" value="Unassembled WGS sequence"/>
</dbReference>
<feature type="chain" id="PRO_5014698611" description="Curli production assembly/transport component CsgE" evidence="5">
    <location>
        <begin position="25"/>
        <end position="193"/>
    </location>
</feature>
<dbReference type="EMBL" id="PNRG01000013">
    <property type="protein sequence ID" value="PMR80785.1"/>
    <property type="molecule type" value="Genomic_DNA"/>
</dbReference>
<evidence type="ECO:0000256" key="4">
    <source>
        <dbReference type="SAM" id="MobiDB-lite"/>
    </source>
</evidence>
<protein>
    <recommendedName>
        <fullName evidence="2">Curli production assembly/transport component CsgE</fullName>
    </recommendedName>
</protein>
<evidence type="ECO:0000313" key="7">
    <source>
        <dbReference type="Proteomes" id="UP000235547"/>
    </source>
</evidence>
<evidence type="ECO:0000256" key="1">
    <source>
        <dbReference type="ARBA" id="ARBA00003989"/>
    </source>
</evidence>
<name>A0A2N7UK40_9GAMM</name>
<feature type="signal peptide" evidence="5">
    <location>
        <begin position="1"/>
        <end position="24"/>
    </location>
</feature>
<keyword evidence="7" id="KW-1185">Reference proteome</keyword>
<organism evidence="6 7">
    <name type="scientific">Halomonas urumqiensis</name>
    <dbReference type="NCBI Taxonomy" id="1684789"/>
    <lineage>
        <taxon>Bacteria</taxon>
        <taxon>Pseudomonadati</taxon>
        <taxon>Pseudomonadota</taxon>
        <taxon>Gammaproteobacteria</taxon>
        <taxon>Oceanospirillales</taxon>
        <taxon>Halomonadaceae</taxon>
        <taxon>Halomonas</taxon>
    </lineage>
</organism>
<comment type="caution">
    <text evidence="6">The sequence shown here is derived from an EMBL/GenBank/DDBJ whole genome shotgun (WGS) entry which is preliminary data.</text>
</comment>